<reference evidence="3 4" key="1">
    <citation type="journal article" date="2018" name="IMA Fungus">
        <title>IMA Genome-F 9: Draft genome sequence of Annulohypoxylon stygium, Aspergillus mulundensis, Berkeleyomyces basicola (syn. Thielaviopsis basicola), Ceratocystis smalleyi, two Cercospora beticola strains, Coleophoma cylindrospora, Fusarium fracticaudum, Phialophora cf. hyalina, and Morchella septimelata.</title>
        <authorList>
            <person name="Wingfield B.D."/>
            <person name="Bills G.F."/>
            <person name="Dong Y."/>
            <person name="Huang W."/>
            <person name="Nel W.J."/>
            <person name="Swalarsk-Parry B.S."/>
            <person name="Vaghefi N."/>
            <person name="Wilken P.M."/>
            <person name="An Z."/>
            <person name="de Beer Z.W."/>
            <person name="De Vos L."/>
            <person name="Chen L."/>
            <person name="Duong T.A."/>
            <person name="Gao Y."/>
            <person name="Hammerbacher A."/>
            <person name="Kikkert J.R."/>
            <person name="Li Y."/>
            <person name="Li H."/>
            <person name="Li K."/>
            <person name="Li Q."/>
            <person name="Liu X."/>
            <person name="Ma X."/>
            <person name="Naidoo K."/>
            <person name="Pethybridge S.J."/>
            <person name="Sun J."/>
            <person name="Steenkamp E.T."/>
            <person name="van der Nest M.A."/>
            <person name="van Wyk S."/>
            <person name="Wingfield M.J."/>
            <person name="Xiong C."/>
            <person name="Yue Q."/>
            <person name="Zhang X."/>
        </authorList>
    </citation>
    <scope>NUCLEOTIDE SEQUENCE [LARGE SCALE GENOMIC DNA]</scope>
    <source>
        <strain evidence="3 4">BP6252</strain>
    </source>
</reference>
<dbReference type="OrthoDB" id="5597581at2759"/>
<evidence type="ECO:0000259" key="2">
    <source>
        <dbReference type="Pfam" id="PF09429"/>
    </source>
</evidence>
<dbReference type="AlphaFoldDB" id="A0A3D8S1C4"/>
<evidence type="ECO:0000313" key="3">
    <source>
        <dbReference type="EMBL" id="RDW79940.1"/>
    </source>
</evidence>
<dbReference type="GO" id="GO:0006396">
    <property type="term" value="P:RNA processing"/>
    <property type="evidence" value="ECO:0007669"/>
    <property type="project" value="InterPro"/>
</dbReference>
<evidence type="ECO:0000256" key="1">
    <source>
        <dbReference type="SAM" id="MobiDB-lite"/>
    </source>
</evidence>
<organism evidence="3 4">
    <name type="scientific">Coleophoma cylindrospora</name>
    <dbReference type="NCBI Taxonomy" id="1849047"/>
    <lineage>
        <taxon>Eukaryota</taxon>
        <taxon>Fungi</taxon>
        <taxon>Dikarya</taxon>
        <taxon>Ascomycota</taxon>
        <taxon>Pezizomycotina</taxon>
        <taxon>Leotiomycetes</taxon>
        <taxon>Helotiales</taxon>
        <taxon>Dermateaceae</taxon>
        <taxon>Coleophoma</taxon>
    </lineage>
</organism>
<dbReference type="EMBL" id="PDLM01000004">
    <property type="protein sequence ID" value="RDW79940.1"/>
    <property type="molecule type" value="Genomic_DNA"/>
</dbReference>
<dbReference type="Pfam" id="PF09429">
    <property type="entry name" value="Wbp11"/>
    <property type="match status" value="1"/>
</dbReference>
<dbReference type="STRING" id="1849047.A0A3D8S1C4"/>
<gene>
    <name evidence="3" type="ORF">BP6252_04578</name>
</gene>
<comment type="caution">
    <text evidence="3">The sequence shown here is derived from an EMBL/GenBank/DDBJ whole genome shotgun (WGS) entry which is preliminary data.</text>
</comment>
<dbReference type="Proteomes" id="UP000256645">
    <property type="component" value="Unassembled WGS sequence"/>
</dbReference>
<feature type="region of interest" description="Disordered" evidence="1">
    <location>
        <begin position="63"/>
        <end position="100"/>
    </location>
</feature>
<accession>A0A3D8S1C4</accession>
<feature type="domain" description="Wbp11/ELF5/Saf1 N-terminal" evidence="2">
    <location>
        <begin position="58"/>
        <end position="136"/>
    </location>
</feature>
<protein>
    <recommendedName>
        <fullName evidence="2">Wbp11/ELF5/Saf1 N-terminal domain-containing protein</fullName>
    </recommendedName>
</protein>
<sequence length="342" mass="37714">MVLAQYFARSEHRADRFHIGPILPRIGKASPNLVRILIKEYTRRDCSEVPFNYDMPKERSINPAQAQRKAEKAKAIKKGKAEAQARKDEKLARRNPDRLQKQLDDLKAIESSGGKLTSHEKSVLEGLEKEIKAVRKARETLGDAAPKLGRSGFSGDRGDRGDRGGRGGGVLGKRRRGDEGESSESDVPEDVRSIPMPRDTPPPIPKEALDKWYQRRRERNGHTIAGRGTNANNTPLGQDRIPDRPQGSASPAPVTETKTVYEAKPVIRDLRKEAVSAFVPAAVRMKMDKAKGTGGLVEPEEADALERAGYMARGESSERMDSGTSEQASKTVIMEEVDDEDG</sequence>
<feature type="compositionally biased region" description="Basic and acidic residues" evidence="1">
    <location>
        <begin position="156"/>
        <end position="165"/>
    </location>
</feature>
<keyword evidence="4" id="KW-1185">Reference proteome</keyword>
<name>A0A3D8S1C4_9HELO</name>
<feature type="region of interest" description="Disordered" evidence="1">
    <location>
        <begin position="142"/>
        <end position="258"/>
    </location>
</feature>
<dbReference type="InterPro" id="IPR019007">
    <property type="entry name" value="Wbp11/ELF5/Saf1_N"/>
</dbReference>
<evidence type="ECO:0000313" key="4">
    <source>
        <dbReference type="Proteomes" id="UP000256645"/>
    </source>
</evidence>
<feature type="compositionally biased region" description="Basic and acidic residues" evidence="1">
    <location>
        <begin position="68"/>
        <end position="100"/>
    </location>
</feature>
<feature type="region of interest" description="Disordered" evidence="1">
    <location>
        <begin position="290"/>
        <end position="342"/>
    </location>
</feature>
<proteinExistence type="predicted"/>